<dbReference type="InterPro" id="IPR002018">
    <property type="entry name" value="CarbesteraseB"/>
</dbReference>
<evidence type="ECO:0000256" key="2">
    <source>
        <dbReference type="ARBA" id="ARBA00022487"/>
    </source>
</evidence>
<dbReference type="Proteomes" id="UP000324222">
    <property type="component" value="Unassembled WGS sequence"/>
</dbReference>
<feature type="domain" description="Carboxylesterase type B" evidence="6">
    <location>
        <begin position="1"/>
        <end position="172"/>
    </location>
</feature>
<sequence length="282" mass="31474">MPGNLGLKDQTMALEWVKRNIQHFGGDNTRVTIFGESAGGASAHFQMLTRIAKGLFSRSILQSGTALCPWAINSNPRKAAIQVGTTLGCPTHHGSDALLLCLQELDVKALFPLYNDFKKWYTLPLIFTPWVDGHFLPDHPAKLMLDGCHAKVDIISGITRDEGSLFALRNYHIPYVREEIISFNFHPSPLPTCAAAWAKKQFLEELHHNFSVAGPASLQLVGRSEDPVGVARQLYHHYLGTTRIRRLYNSLPLKENMILHPHLVKGEPNAPEDVTRSLKTEL</sequence>
<dbReference type="SUPFAM" id="SSF53474">
    <property type="entry name" value="alpha/beta-Hydrolases"/>
    <property type="match status" value="1"/>
</dbReference>
<dbReference type="EC" id="3.1.1.-" evidence="5"/>
<dbReference type="PANTHER" id="PTHR43142:SF1">
    <property type="entry name" value="CARBOXYLIC ESTER HYDROLASE"/>
    <property type="match status" value="1"/>
</dbReference>
<dbReference type="GO" id="GO:0052689">
    <property type="term" value="F:carboxylic ester hydrolase activity"/>
    <property type="evidence" value="ECO:0007669"/>
    <property type="project" value="UniProtKB-KW"/>
</dbReference>
<keyword evidence="3 5" id="KW-0378">Hydrolase</keyword>
<keyword evidence="8" id="KW-1185">Reference proteome</keyword>
<comment type="similarity">
    <text evidence="1 5">Belongs to the type-B carboxylesterase/lipase family.</text>
</comment>
<organism evidence="7 8">
    <name type="scientific">Portunus trituberculatus</name>
    <name type="common">Swimming crab</name>
    <name type="synonym">Neptunus trituberculatus</name>
    <dbReference type="NCBI Taxonomy" id="210409"/>
    <lineage>
        <taxon>Eukaryota</taxon>
        <taxon>Metazoa</taxon>
        <taxon>Ecdysozoa</taxon>
        <taxon>Arthropoda</taxon>
        <taxon>Crustacea</taxon>
        <taxon>Multicrustacea</taxon>
        <taxon>Malacostraca</taxon>
        <taxon>Eumalacostraca</taxon>
        <taxon>Eucarida</taxon>
        <taxon>Decapoda</taxon>
        <taxon>Pleocyemata</taxon>
        <taxon>Brachyura</taxon>
        <taxon>Eubrachyura</taxon>
        <taxon>Portunoidea</taxon>
        <taxon>Portunidae</taxon>
        <taxon>Portuninae</taxon>
        <taxon>Portunus</taxon>
    </lineage>
</organism>
<dbReference type="AlphaFoldDB" id="A0A5B7EHX8"/>
<dbReference type="Pfam" id="PF00135">
    <property type="entry name" value="COesterase"/>
    <property type="match status" value="1"/>
</dbReference>
<dbReference type="InterPro" id="IPR029058">
    <property type="entry name" value="AB_hydrolase_fold"/>
</dbReference>
<dbReference type="PROSITE" id="PS00122">
    <property type="entry name" value="CARBOXYLESTERASE_B_1"/>
    <property type="match status" value="1"/>
</dbReference>
<dbReference type="OrthoDB" id="19653at2759"/>
<protein>
    <recommendedName>
        <fullName evidence="5">Carboxylic ester hydrolase</fullName>
        <ecNumber evidence="5">3.1.1.-</ecNumber>
    </recommendedName>
</protein>
<reference evidence="7 8" key="1">
    <citation type="submission" date="2019-05" db="EMBL/GenBank/DDBJ databases">
        <title>Another draft genome of Portunus trituberculatus and its Hox gene families provides insights of decapod evolution.</title>
        <authorList>
            <person name="Jeong J.-H."/>
            <person name="Song I."/>
            <person name="Kim S."/>
            <person name="Choi T."/>
            <person name="Kim D."/>
            <person name="Ryu S."/>
            <person name="Kim W."/>
        </authorList>
    </citation>
    <scope>NUCLEOTIDE SEQUENCE [LARGE SCALE GENOMIC DNA]</scope>
    <source>
        <tissue evidence="7">Muscle</tissue>
    </source>
</reference>
<comment type="caution">
    <text evidence="7">The sequence shown here is derived from an EMBL/GenBank/DDBJ whole genome shotgun (WGS) entry which is preliminary data.</text>
</comment>
<evidence type="ECO:0000256" key="1">
    <source>
        <dbReference type="ARBA" id="ARBA00005964"/>
    </source>
</evidence>
<evidence type="ECO:0000256" key="3">
    <source>
        <dbReference type="ARBA" id="ARBA00022801"/>
    </source>
</evidence>
<evidence type="ECO:0000259" key="6">
    <source>
        <dbReference type="Pfam" id="PF00135"/>
    </source>
</evidence>
<evidence type="ECO:0000256" key="4">
    <source>
        <dbReference type="ARBA" id="ARBA00023180"/>
    </source>
</evidence>
<evidence type="ECO:0000256" key="5">
    <source>
        <dbReference type="RuleBase" id="RU361235"/>
    </source>
</evidence>
<evidence type="ECO:0000313" key="7">
    <source>
        <dbReference type="EMBL" id="MPC32134.1"/>
    </source>
</evidence>
<name>A0A5B7EHX8_PORTR</name>
<evidence type="ECO:0000313" key="8">
    <source>
        <dbReference type="Proteomes" id="UP000324222"/>
    </source>
</evidence>
<accession>A0A5B7EHX8</accession>
<keyword evidence="2" id="KW-0719">Serine esterase</keyword>
<dbReference type="Gene3D" id="3.40.50.1820">
    <property type="entry name" value="alpha/beta hydrolase"/>
    <property type="match status" value="1"/>
</dbReference>
<proteinExistence type="inferred from homology"/>
<dbReference type="InterPro" id="IPR019826">
    <property type="entry name" value="Carboxylesterase_B_AS"/>
</dbReference>
<dbReference type="EMBL" id="VSRR010002570">
    <property type="protein sequence ID" value="MPC32134.1"/>
    <property type="molecule type" value="Genomic_DNA"/>
</dbReference>
<gene>
    <name evidence="7" type="primary">Cel_3</name>
    <name evidence="7" type="ORF">E2C01_025439</name>
</gene>
<dbReference type="PANTHER" id="PTHR43142">
    <property type="entry name" value="CARBOXYLIC ESTER HYDROLASE"/>
    <property type="match status" value="1"/>
</dbReference>
<keyword evidence="4" id="KW-0325">Glycoprotein</keyword>